<keyword evidence="2" id="KW-0732">Signal</keyword>
<dbReference type="SMART" id="SM00642">
    <property type="entry name" value="Aamy"/>
    <property type="match status" value="1"/>
</dbReference>
<dbReference type="RefSeq" id="WP_131851694.1">
    <property type="nucleotide sequence ID" value="NZ_SKFH01000010.1"/>
</dbReference>
<dbReference type="CDD" id="cd11350">
    <property type="entry name" value="AmyAc_4"/>
    <property type="match status" value="1"/>
</dbReference>
<dbReference type="Pfam" id="PF00128">
    <property type="entry name" value="Alpha-amylase"/>
    <property type="match status" value="1"/>
</dbReference>
<feature type="domain" description="Glycosyl hydrolase family 13 catalytic" evidence="3">
    <location>
        <begin position="413"/>
        <end position="786"/>
    </location>
</feature>
<evidence type="ECO:0000256" key="1">
    <source>
        <dbReference type="ARBA" id="ARBA00008061"/>
    </source>
</evidence>
<dbReference type="PANTHER" id="PTHR43002">
    <property type="entry name" value="GLYCOGEN DEBRANCHING ENZYME"/>
    <property type="match status" value="1"/>
</dbReference>
<dbReference type="Proteomes" id="UP000295164">
    <property type="component" value="Unassembled WGS sequence"/>
</dbReference>
<dbReference type="InterPro" id="IPR017853">
    <property type="entry name" value="GH"/>
</dbReference>
<feature type="signal peptide" evidence="2">
    <location>
        <begin position="1"/>
        <end position="19"/>
    </location>
</feature>
<dbReference type="InterPro" id="IPR014756">
    <property type="entry name" value="Ig_E-set"/>
</dbReference>
<organism evidence="4 5">
    <name type="scientific">Flaviaesturariibacter aridisoli</name>
    <dbReference type="NCBI Taxonomy" id="2545761"/>
    <lineage>
        <taxon>Bacteria</taxon>
        <taxon>Pseudomonadati</taxon>
        <taxon>Bacteroidota</taxon>
        <taxon>Chitinophagia</taxon>
        <taxon>Chitinophagales</taxon>
        <taxon>Chitinophagaceae</taxon>
        <taxon>Flaviaestuariibacter</taxon>
    </lineage>
</organism>
<dbReference type="SUPFAM" id="SSF81296">
    <property type="entry name" value="E set domains"/>
    <property type="match status" value="1"/>
</dbReference>
<dbReference type="AlphaFoldDB" id="A0A4R4E463"/>
<feature type="chain" id="PRO_5020780970" evidence="2">
    <location>
        <begin position="20"/>
        <end position="977"/>
    </location>
</feature>
<gene>
    <name evidence="4" type="ORF">E0486_08295</name>
</gene>
<dbReference type="GO" id="GO:0004553">
    <property type="term" value="F:hydrolase activity, hydrolyzing O-glycosyl compounds"/>
    <property type="evidence" value="ECO:0007669"/>
    <property type="project" value="InterPro"/>
</dbReference>
<keyword evidence="5" id="KW-1185">Reference proteome</keyword>
<sequence length="977" mass="107746">MKRLLLATLAVFTTLLSQAQLLTWTPAFPTEANAAQTLAITMDATLGNQGLLNHTPTDVYVHIGVITNLSTGPSDWKYSRFSWGTADPLAKATPAGTNKWTYTINGSLRSFFGITNASETIQKIAILFRSSTATSATIKKQANTDGSDMYLPVYTAGAFNVRLDKPNRQPNYALTPDAVNWNTGTTFTATANASTASDLKLSLISGGGAPVQLGAANGVTTLTANGTVTSLGLQTIIAEATSGTTTVTDTIKIFVGPTTSPTAALPAGVADGINYGSDATKVTLVLRAPGKTKVTVIGDFNNWLEDLNYVMNKTPDGKFFWITLNGLTPGQQYGFQYKVDDALRIADPYSTLVLDPYNDQYVNQGYTVYPGVKPYPTGLTTEVVGVLQTAAPAYNWASTSYTRPNRGNLVTYELLVRDFLANHDWKTLTDTLNYLSNLGVNAIEIMPFNEFEGNNSWGYNPDFYFSPDKWYGPANELRRFIDSCHRRGIAVIQDIALNHSFGMSPMVRLYWDAANGRPAANNPWFNPAAKHPFNVGYDMNHESADTKYFVSRVMAFWTSQYKIDGFRFDLSKGFTQRQSCDANGANCNQGTWDAYDAGRIAIWKAYYDSLQLHAPGAYAVLEHFAVNDEEKELANYGLMLWGNLHTQYKQSALGFANSNANLDWGLFTVRGWNNPNLMTYAESHDEERLMYEMLNFGNSSGTYNVRDLNTALQRMELTGAFLFTVPGPKMFWQFGELGYDYSINYCQNGTINGNCRTDMKPIRWDYFANANRKRIYDTWSKMIKLRSHPWYAANFTSNRIGYQLNGNFRWLQVTTDTSNICVVGNFDVATQTGNVTFQNAGTWYDLIDGTTFTATGSAQSITLQPGEYHIYTNRNTNNSSNTPVQNLATSGSSLDAGVYPNPAGGPAFQVDLYLPAAGNATFDLLTASGQQLRTLRQGYLPRGRQLLSLNRAGVPAGAYFLRISSKNGNRVLPIILQ</sequence>
<evidence type="ECO:0000259" key="3">
    <source>
        <dbReference type="SMART" id="SM00642"/>
    </source>
</evidence>
<dbReference type="Pfam" id="PF02922">
    <property type="entry name" value="CBM_48"/>
    <property type="match status" value="1"/>
</dbReference>
<evidence type="ECO:0000313" key="5">
    <source>
        <dbReference type="Proteomes" id="UP000295164"/>
    </source>
</evidence>
<reference evidence="4 5" key="1">
    <citation type="submission" date="2019-03" db="EMBL/GenBank/DDBJ databases">
        <authorList>
            <person name="Kim M.K.M."/>
        </authorList>
    </citation>
    <scope>NUCLEOTIDE SEQUENCE [LARGE SCALE GENOMIC DNA]</scope>
    <source>
        <strain evidence="4 5">17J68-15</strain>
    </source>
</reference>
<name>A0A4R4E463_9BACT</name>
<proteinExistence type="inferred from homology"/>
<dbReference type="SUPFAM" id="SSF51445">
    <property type="entry name" value="(Trans)glycosidases"/>
    <property type="match status" value="1"/>
</dbReference>
<accession>A0A4R4E463</accession>
<dbReference type="NCBIfam" id="TIGR04183">
    <property type="entry name" value="Por_Secre_tail"/>
    <property type="match status" value="1"/>
</dbReference>
<dbReference type="InterPro" id="IPR026444">
    <property type="entry name" value="Secre_tail"/>
</dbReference>
<comment type="caution">
    <text evidence="4">The sequence shown here is derived from an EMBL/GenBank/DDBJ whole genome shotgun (WGS) entry which is preliminary data.</text>
</comment>
<evidence type="ECO:0000313" key="4">
    <source>
        <dbReference type="EMBL" id="TCZ72771.1"/>
    </source>
</evidence>
<evidence type="ECO:0000256" key="2">
    <source>
        <dbReference type="SAM" id="SignalP"/>
    </source>
</evidence>
<dbReference type="Gene3D" id="3.20.20.80">
    <property type="entry name" value="Glycosidases"/>
    <property type="match status" value="1"/>
</dbReference>
<dbReference type="OrthoDB" id="9761875at2"/>
<protein>
    <submittedName>
        <fullName evidence="4">T9SS type A sorting domain-containing protein</fullName>
    </submittedName>
</protein>
<dbReference type="InterPro" id="IPR004193">
    <property type="entry name" value="Glyco_hydro_13_N"/>
</dbReference>
<comment type="similarity">
    <text evidence="1">Belongs to the glycosyl hydrolase 13 family.</text>
</comment>
<dbReference type="InterPro" id="IPR006047">
    <property type="entry name" value="GH13_cat_dom"/>
</dbReference>
<dbReference type="Gene3D" id="2.60.40.10">
    <property type="entry name" value="Immunoglobulins"/>
    <property type="match status" value="1"/>
</dbReference>
<dbReference type="GO" id="GO:0005975">
    <property type="term" value="P:carbohydrate metabolic process"/>
    <property type="evidence" value="ECO:0007669"/>
    <property type="project" value="InterPro"/>
</dbReference>
<dbReference type="InterPro" id="IPR013783">
    <property type="entry name" value="Ig-like_fold"/>
</dbReference>
<dbReference type="EMBL" id="SKFH01000010">
    <property type="protein sequence ID" value="TCZ72771.1"/>
    <property type="molecule type" value="Genomic_DNA"/>
</dbReference>